<dbReference type="InterPro" id="IPR009057">
    <property type="entry name" value="Homeodomain-like_sf"/>
</dbReference>
<dbReference type="EMBL" id="JANYMP010000002">
    <property type="protein sequence ID" value="MCS7475947.1"/>
    <property type="molecule type" value="Genomic_DNA"/>
</dbReference>
<dbReference type="GO" id="GO:0003700">
    <property type="term" value="F:DNA-binding transcription factor activity"/>
    <property type="evidence" value="ECO:0007669"/>
    <property type="project" value="TreeGrafter"/>
</dbReference>
<dbReference type="InterPro" id="IPR023772">
    <property type="entry name" value="DNA-bd_HTH_TetR-type_CS"/>
</dbReference>
<dbReference type="InterPro" id="IPR049445">
    <property type="entry name" value="TetR_SbtR-like_C"/>
</dbReference>
<dbReference type="InterPro" id="IPR036271">
    <property type="entry name" value="Tet_transcr_reg_TetR-rel_C_sf"/>
</dbReference>
<comment type="caution">
    <text evidence="6">The sequence shown here is derived from an EMBL/GenBank/DDBJ whole genome shotgun (WGS) entry which is preliminary data.</text>
</comment>
<dbReference type="InterPro" id="IPR050109">
    <property type="entry name" value="HTH-type_TetR-like_transc_reg"/>
</dbReference>
<dbReference type="AlphaFoldDB" id="A0A9X2VGD2"/>
<dbReference type="Pfam" id="PF00440">
    <property type="entry name" value="TetR_N"/>
    <property type="match status" value="1"/>
</dbReference>
<feature type="domain" description="HTH tetR-type" evidence="5">
    <location>
        <begin position="19"/>
        <end position="78"/>
    </location>
</feature>
<evidence type="ECO:0000313" key="6">
    <source>
        <dbReference type="EMBL" id="MCS7475947.1"/>
    </source>
</evidence>
<dbReference type="SUPFAM" id="SSF48498">
    <property type="entry name" value="Tetracyclin repressor-like, C-terminal domain"/>
    <property type="match status" value="1"/>
</dbReference>
<dbReference type="Proteomes" id="UP001141259">
    <property type="component" value="Unassembled WGS sequence"/>
</dbReference>
<evidence type="ECO:0000256" key="1">
    <source>
        <dbReference type="ARBA" id="ARBA00023015"/>
    </source>
</evidence>
<dbReference type="PRINTS" id="PR00455">
    <property type="entry name" value="HTHTETR"/>
</dbReference>
<keyword evidence="3" id="KW-0804">Transcription</keyword>
<evidence type="ECO:0000256" key="4">
    <source>
        <dbReference type="PROSITE-ProRule" id="PRU00335"/>
    </source>
</evidence>
<dbReference type="Gene3D" id="1.10.357.10">
    <property type="entry name" value="Tetracycline Repressor, domain 2"/>
    <property type="match status" value="1"/>
</dbReference>
<dbReference type="RefSeq" id="WP_259621471.1">
    <property type="nucleotide sequence ID" value="NZ_JANYMP010000002.1"/>
</dbReference>
<dbReference type="GO" id="GO:0000976">
    <property type="term" value="F:transcription cis-regulatory region binding"/>
    <property type="evidence" value="ECO:0007669"/>
    <property type="project" value="TreeGrafter"/>
</dbReference>
<dbReference type="Pfam" id="PF21597">
    <property type="entry name" value="TetR_C_43"/>
    <property type="match status" value="1"/>
</dbReference>
<accession>A0A9X2VGD2</accession>
<proteinExistence type="predicted"/>
<evidence type="ECO:0000259" key="5">
    <source>
        <dbReference type="PROSITE" id="PS50977"/>
    </source>
</evidence>
<keyword evidence="2 4" id="KW-0238">DNA-binding</keyword>
<dbReference type="PROSITE" id="PS50977">
    <property type="entry name" value="HTH_TETR_2"/>
    <property type="match status" value="1"/>
</dbReference>
<dbReference type="InterPro" id="IPR001647">
    <property type="entry name" value="HTH_TetR"/>
</dbReference>
<dbReference type="PANTHER" id="PTHR30055">
    <property type="entry name" value="HTH-TYPE TRANSCRIPTIONAL REGULATOR RUTR"/>
    <property type="match status" value="1"/>
</dbReference>
<sequence>MTRDTVPVATVRPLRRDAELNRRKIIESARVVFSERGFGATLDDIAHHAGLGVGTVYRRFPGKEQLVEAMFVERMDEVRELAEQALEEADPWEGFVTFLTRTAELHSDDRGLREVMLSNNFGQERVAAAKERMIPIAVELVRRAKASGQLRADFEETDLAIIHMMIGSVAEYTQEVRPELWRRYLGVLLDGLRADSGEKRPLFPEPLDLPSLDVAMCAWKPRH</sequence>
<keyword evidence="7" id="KW-1185">Reference proteome</keyword>
<protein>
    <submittedName>
        <fullName evidence="6">TetR/AcrR family transcriptional regulator</fullName>
    </submittedName>
</protein>
<evidence type="ECO:0000313" key="7">
    <source>
        <dbReference type="Proteomes" id="UP001141259"/>
    </source>
</evidence>
<feature type="DNA-binding region" description="H-T-H motif" evidence="4">
    <location>
        <begin position="41"/>
        <end position="60"/>
    </location>
</feature>
<dbReference type="PROSITE" id="PS01081">
    <property type="entry name" value="HTH_TETR_1"/>
    <property type="match status" value="1"/>
</dbReference>
<evidence type="ECO:0000256" key="3">
    <source>
        <dbReference type="ARBA" id="ARBA00023163"/>
    </source>
</evidence>
<dbReference type="PANTHER" id="PTHR30055:SF234">
    <property type="entry name" value="HTH-TYPE TRANSCRIPTIONAL REGULATOR BETI"/>
    <property type="match status" value="1"/>
</dbReference>
<reference evidence="6" key="1">
    <citation type="submission" date="2022-08" db="EMBL/GenBank/DDBJ databases">
        <authorList>
            <person name="Tistechok S."/>
            <person name="Samborskyy M."/>
            <person name="Roman I."/>
        </authorList>
    </citation>
    <scope>NUCLEOTIDE SEQUENCE</scope>
    <source>
        <strain evidence="6">DSM 103496</strain>
    </source>
</reference>
<keyword evidence="1" id="KW-0805">Transcription regulation</keyword>
<organism evidence="6 7">
    <name type="scientific">Umezawaea endophytica</name>
    <dbReference type="NCBI Taxonomy" id="1654476"/>
    <lineage>
        <taxon>Bacteria</taxon>
        <taxon>Bacillati</taxon>
        <taxon>Actinomycetota</taxon>
        <taxon>Actinomycetes</taxon>
        <taxon>Pseudonocardiales</taxon>
        <taxon>Pseudonocardiaceae</taxon>
        <taxon>Umezawaea</taxon>
    </lineage>
</organism>
<name>A0A9X2VGD2_9PSEU</name>
<dbReference type="SUPFAM" id="SSF46689">
    <property type="entry name" value="Homeodomain-like"/>
    <property type="match status" value="1"/>
</dbReference>
<gene>
    <name evidence="6" type="ORF">NZH93_03700</name>
</gene>
<evidence type="ECO:0000256" key="2">
    <source>
        <dbReference type="ARBA" id="ARBA00023125"/>
    </source>
</evidence>